<gene>
    <name evidence="2" type="ORF">S03H2_57346</name>
</gene>
<dbReference type="Pfam" id="PF18962">
    <property type="entry name" value="Por_Secre_tail"/>
    <property type="match status" value="1"/>
</dbReference>
<dbReference type="AlphaFoldDB" id="X1KEW8"/>
<dbReference type="InterPro" id="IPR026444">
    <property type="entry name" value="Secre_tail"/>
</dbReference>
<comment type="caution">
    <text evidence="2">The sequence shown here is derived from an EMBL/GenBank/DDBJ whole genome shotgun (WGS) entry which is preliminary data.</text>
</comment>
<feature type="domain" description="Secretion system C-terminal sorting" evidence="1">
    <location>
        <begin position="76"/>
        <end position="153"/>
    </location>
</feature>
<evidence type="ECO:0000259" key="1">
    <source>
        <dbReference type="Pfam" id="PF18962"/>
    </source>
</evidence>
<accession>X1KEW8</accession>
<evidence type="ECO:0000313" key="2">
    <source>
        <dbReference type="EMBL" id="GAH80608.1"/>
    </source>
</evidence>
<dbReference type="EMBL" id="BARU01036757">
    <property type="protein sequence ID" value="GAH80608.1"/>
    <property type="molecule type" value="Genomic_DNA"/>
</dbReference>
<dbReference type="NCBIfam" id="TIGR04183">
    <property type="entry name" value="Por_Secre_tail"/>
    <property type="match status" value="1"/>
</dbReference>
<dbReference type="Gene3D" id="2.60.40.4070">
    <property type="match status" value="1"/>
</dbReference>
<organism evidence="2">
    <name type="scientific">marine sediment metagenome</name>
    <dbReference type="NCBI Taxonomy" id="412755"/>
    <lineage>
        <taxon>unclassified sequences</taxon>
        <taxon>metagenomes</taxon>
        <taxon>ecological metagenomes</taxon>
    </lineage>
</organism>
<sequence length="157" mass="18112">DSIGSPLDSATSIADTFFTWQYNLQDSTKYFWKVKAVDPYGEIAWCNETQWWFYINTQVGIHRKPEENQVIPKFEIFPNPSNGNIIISYQMPRKEKKHTLEFYDISGRLIKCLKLTSKKCSGTIIWNGKDSQGQPAPPGIYFLKLDNRTVGKVVKVK</sequence>
<name>X1KEW8_9ZZZZ</name>
<reference evidence="2" key="1">
    <citation type="journal article" date="2014" name="Front. Microbiol.">
        <title>High frequency of phylogenetically diverse reductive dehalogenase-homologous genes in deep subseafloor sedimentary metagenomes.</title>
        <authorList>
            <person name="Kawai M."/>
            <person name="Futagami T."/>
            <person name="Toyoda A."/>
            <person name="Takaki Y."/>
            <person name="Nishi S."/>
            <person name="Hori S."/>
            <person name="Arai W."/>
            <person name="Tsubouchi T."/>
            <person name="Morono Y."/>
            <person name="Uchiyama I."/>
            <person name="Ito T."/>
            <person name="Fujiyama A."/>
            <person name="Inagaki F."/>
            <person name="Takami H."/>
        </authorList>
    </citation>
    <scope>NUCLEOTIDE SEQUENCE</scope>
    <source>
        <strain evidence="2">Expedition CK06-06</strain>
    </source>
</reference>
<proteinExistence type="predicted"/>
<protein>
    <recommendedName>
        <fullName evidence="1">Secretion system C-terminal sorting domain-containing protein</fullName>
    </recommendedName>
</protein>
<feature type="non-terminal residue" evidence="2">
    <location>
        <position position="1"/>
    </location>
</feature>